<sequence length="365" mass="43531">MLTLKEIILVKLAAKIINDSDTGEIINPLKDEIWEQFIRERTSALDIPLTLKEDIVALRKPIQLEVHNFIEDHHGIFTVEQECSLKFCFHADGTVDRVKTADLLIHSKWLDVQTRFVLACQYWSSRNVRTFFYNLPKCVRRLILCKYSGAKNTLNRYEKNVALWIRIKAGRISDLNSGGWCYKRYNWSYVSLQSRLLDDLTEEDRQSFLHDVFENTYFIHLRRFCLSRMSADHREDLLKRFPLNVLSIYLDWPSQRFFLDAVNKVWNHIPGNHFTCLLHIIICQKIVELWKDFNYVNLLRQLWHRCPDHLKQYVEGTDIFEILMEILKNGVPCWLHMDDVPEKFFLHGEFFDNKAECERMIDEIE</sequence>
<keyword evidence="2" id="KW-1185">Reference proteome</keyword>
<dbReference type="Proteomes" id="UP000886998">
    <property type="component" value="Unassembled WGS sequence"/>
</dbReference>
<dbReference type="OrthoDB" id="6442068at2759"/>
<evidence type="ECO:0000313" key="2">
    <source>
        <dbReference type="Proteomes" id="UP000886998"/>
    </source>
</evidence>
<dbReference type="AlphaFoldDB" id="A0A8X7CGE8"/>
<protein>
    <submittedName>
        <fullName evidence="1">Uncharacterized protein</fullName>
    </submittedName>
</protein>
<comment type="caution">
    <text evidence="1">The sequence shown here is derived from an EMBL/GenBank/DDBJ whole genome shotgun (WGS) entry which is preliminary data.</text>
</comment>
<gene>
    <name evidence="1" type="primary">NCL1_45509</name>
    <name evidence="1" type="ORF">TNIN_223741</name>
</gene>
<reference evidence="1" key="1">
    <citation type="submission" date="2020-08" db="EMBL/GenBank/DDBJ databases">
        <title>Multicomponent nature underlies the extraordinary mechanical properties of spider dragline silk.</title>
        <authorList>
            <person name="Kono N."/>
            <person name="Nakamura H."/>
            <person name="Mori M."/>
            <person name="Yoshida Y."/>
            <person name="Ohtoshi R."/>
            <person name="Malay A.D."/>
            <person name="Moran D.A.P."/>
            <person name="Tomita M."/>
            <person name="Numata K."/>
            <person name="Arakawa K."/>
        </authorList>
    </citation>
    <scope>NUCLEOTIDE SEQUENCE</scope>
</reference>
<accession>A0A8X7CGE8</accession>
<evidence type="ECO:0000313" key="1">
    <source>
        <dbReference type="EMBL" id="GFY65631.1"/>
    </source>
</evidence>
<organism evidence="1 2">
    <name type="scientific">Trichonephila inaurata madagascariensis</name>
    <dbReference type="NCBI Taxonomy" id="2747483"/>
    <lineage>
        <taxon>Eukaryota</taxon>
        <taxon>Metazoa</taxon>
        <taxon>Ecdysozoa</taxon>
        <taxon>Arthropoda</taxon>
        <taxon>Chelicerata</taxon>
        <taxon>Arachnida</taxon>
        <taxon>Araneae</taxon>
        <taxon>Araneomorphae</taxon>
        <taxon>Entelegynae</taxon>
        <taxon>Araneoidea</taxon>
        <taxon>Nephilidae</taxon>
        <taxon>Trichonephila</taxon>
        <taxon>Trichonephila inaurata</taxon>
    </lineage>
</organism>
<dbReference type="EMBL" id="BMAV01015592">
    <property type="protein sequence ID" value="GFY65631.1"/>
    <property type="molecule type" value="Genomic_DNA"/>
</dbReference>
<name>A0A8X7CGE8_9ARAC</name>
<proteinExistence type="predicted"/>